<dbReference type="PANTHER" id="PTHR30231:SF37">
    <property type="entry name" value="EXODEOXYRIBONUCLEASE 10"/>
    <property type="match status" value="1"/>
</dbReference>
<dbReference type="EMBL" id="JANUGW010000001">
    <property type="protein sequence ID" value="MCS0580339.1"/>
    <property type="molecule type" value="Genomic_DNA"/>
</dbReference>
<dbReference type="Gene3D" id="3.30.420.10">
    <property type="entry name" value="Ribonuclease H-like superfamily/Ribonuclease H"/>
    <property type="match status" value="1"/>
</dbReference>
<dbReference type="SMART" id="SM00479">
    <property type="entry name" value="EXOIII"/>
    <property type="match status" value="1"/>
</dbReference>
<dbReference type="PANTHER" id="PTHR30231">
    <property type="entry name" value="DNA POLYMERASE III SUBUNIT EPSILON"/>
    <property type="match status" value="1"/>
</dbReference>
<protein>
    <submittedName>
        <fullName evidence="2">3'-5' exonuclease</fullName>
    </submittedName>
</protein>
<dbReference type="InterPro" id="IPR013520">
    <property type="entry name" value="Ribonucl_H"/>
</dbReference>
<dbReference type="InterPro" id="IPR012337">
    <property type="entry name" value="RNaseH-like_sf"/>
</dbReference>
<evidence type="ECO:0000313" key="3">
    <source>
        <dbReference type="Proteomes" id="UP001204151"/>
    </source>
</evidence>
<evidence type="ECO:0000259" key="1">
    <source>
        <dbReference type="SMART" id="SM00479"/>
    </source>
</evidence>
<evidence type="ECO:0000313" key="2">
    <source>
        <dbReference type="EMBL" id="MCS0580339.1"/>
    </source>
</evidence>
<keyword evidence="2" id="KW-0378">Hydrolase</keyword>
<dbReference type="CDD" id="cd06127">
    <property type="entry name" value="DEDDh"/>
    <property type="match status" value="1"/>
</dbReference>
<dbReference type="RefSeq" id="WP_258815002.1">
    <property type="nucleotide sequence ID" value="NZ_JANUGW010000001.1"/>
</dbReference>
<dbReference type="SUPFAM" id="SSF53098">
    <property type="entry name" value="Ribonuclease H-like"/>
    <property type="match status" value="1"/>
</dbReference>
<dbReference type="InterPro" id="IPR036397">
    <property type="entry name" value="RNaseH_sf"/>
</dbReference>
<organism evidence="2 3">
    <name type="scientific">Massilia pinisoli</name>
    <dbReference type="NCBI Taxonomy" id="1772194"/>
    <lineage>
        <taxon>Bacteria</taxon>
        <taxon>Pseudomonadati</taxon>
        <taxon>Pseudomonadota</taxon>
        <taxon>Betaproteobacteria</taxon>
        <taxon>Burkholderiales</taxon>
        <taxon>Oxalobacteraceae</taxon>
        <taxon>Telluria group</taxon>
        <taxon>Massilia</taxon>
    </lineage>
</organism>
<dbReference type="Pfam" id="PF00929">
    <property type="entry name" value="RNase_T"/>
    <property type="match status" value="1"/>
</dbReference>
<gene>
    <name evidence="2" type="ORF">NX784_01910</name>
</gene>
<comment type="caution">
    <text evidence="2">The sequence shown here is derived from an EMBL/GenBank/DDBJ whole genome shotgun (WGS) entry which is preliminary data.</text>
</comment>
<dbReference type="GO" id="GO:0004527">
    <property type="term" value="F:exonuclease activity"/>
    <property type="evidence" value="ECO:0007669"/>
    <property type="project" value="UniProtKB-KW"/>
</dbReference>
<name>A0ABT1ZKP1_9BURK</name>
<reference evidence="2 3" key="1">
    <citation type="submission" date="2022-08" db="EMBL/GenBank/DDBJ databases">
        <title>Reclassification of Massilia species as members of the genera Telluria, Duganella, Pseudoduganella, Mokoshia gen. nov. and Zemynaea gen. nov. using orthogonal and non-orthogonal genome-based approaches.</title>
        <authorList>
            <person name="Bowman J.P."/>
        </authorList>
    </citation>
    <scope>NUCLEOTIDE SEQUENCE [LARGE SCALE GENOMIC DNA]</scope>
    <source>
        <strain evidence="2 3">JCM 31316</strain>
    </source>
</reference>
<feature type="domain" description="Exonuclease" evidence="1">
    <location>
        <begin position="5"/>
        <end position="173"/>
    </location>
</feature>
<keyword evidence="2" id="KW-0540">Nuclease</keyword>
<dbReference type="Proteomes" id="UP001204151">
    <property type="component" value="Unassembled WGS sequence"/>
</dbReference>
<keyword evidence="2" id="KW-0269">Exonuclease</keyword>
<sequence length="211" mass="22507">MFERPIVMLDFETTGLSPDAGDRITEVAALRIADGRIVERYVSLVNCGVRVPSFITQLTGITQAMVDGAPPSDEVVPALIDFIGDDVLAAHNASFDEKFLKAEGALLGHTCRHGGLVCSLKLSRRVFPGQSSYKLGQLARTLRIAFSGRAHRAEADAEVAAQLLLHIGRHLDDAYGLGGVDPALLVSLNRVAAAKLEAFMAAYAAGRRVPA</sequence>
<accession>A0ABT1ZKP1</accession>
<keyword evidence="3" id="KW-1185">Reference proteome</keyword>
<proteinExistence type="predicted"/>